<evidence type="ECO:0000256" key="2">
    <source>
        <dbReference type="ARBA" id="ARBA00010790"/>
    </source>
</evidence>
<dbReference type="GO" id="GO:0050660">
    <property type="term" value="F:flavin adenine dinucleotide binding"/>
    <property type="evidence" value="ECO:0007669"/>
    <property type="project" value="InterPro"/>
</dbReference>
<evidence type="ECO:0000256" key="1">
    <source>
        <dbReference type="ARBA" id="ARBA00001974"/>
    </source>
</evidence>
<protein>
    <submittedName>
        <fullName evidence="8">Dehydrogenase</fullName>
    </submittedName>
</protein>
<dbReference type="GO" id="GO:0016020">
    <property type="term" value="C:membrane"/>
    <property type="evidence" value="ECO:0007669"/>
    <property type="project" value="TreeGrafter"/>
</dbReference>
<reference evidence="8 9" key="1">
    <citation type="journal article" date="2013" name="Int. J. Syst. Evol. Microbiol.">
        <title>Chryseobacterium angstadtii sp. nov., isolated from a newt tank.</title>
        <authorList>
            <person name="Kirk K.E."/>
            <person name="Hoffman J.A."/>
            <person name="Smith K.A."/>
            <person name="Strahan B.L."/>
            <person name="Failor K.C."/>
            <person name="Krebs J.E."/>
            <person name="Gale A.N."/>
            <person name="Do T.D."/>
            <person name="Sontag T.C."/>
            <person name="Batties A.M."/>
            <person name="Mistiszyn K."/>
            <person name="Newman J.D."/>
        </authorList>
    </citation>
    <scope>NUCLEOTIDE SEQUENCE [LARGE SCALE GENOMIC DNA]</scope>
    <source>
        <strain evidence="8 9">KM</strain>
    </source>
</reference>
<dbReference type="Proteomes" id="UP000036261">
    <property type="component" value="Unassembled WGS sequence"/>
</dbReference>
<proteinExistence type="inferred from homology"/>
<dbReference type="PANTHER" id="PTHR11552:SF147">
    <property type="entry name" value="CHOLINE DEHYDROGENASE, MITOCHONDRIAL"/>
    <property type="match status" value="1"/>
</dbReference>
<dbReference type="STRING" id="558151.ACM46_13320"/>
<dbReference type="PROSITE" id="PS00623">
    <property type="entry name" value="GMC_OXRED_1"/>
    <property type="match status" value="1"/>
</dbReference>
<dbReference type="Pfam" id="PF00732">
    <property type="entry name" value="GMC_oxred_N"/>
    <property type="match status" value="1"/>
</dbReference>
<comment type="cofactor">
    <cofactor evidence="1 5">
        <name>FAD</name>
        <dbReference type="ChEBI" id="CHEBI:57692"/>
    </cofactor>
</comment>
<sequence length="514" mass="56334">MILPTNTEYDYLIVGAGSAGAVLGNRLSENAAKKVLLLEAGPIFDKKGYPNTLASSDILGANGDKRYEWGYHSTPGYIGKSLSVPRGKVLGGSSSINGSVAVRALPADFERWKAKYHIKGWTWEDVLPYFKKMETSDIKNKTWHGDQGPFLIHQMSKTEVSPVQLAFLEASKANGYEEITDFNAGKQHGVGPYPMNIINGVRYNTGMAYLNEEVRNRANLTVIGEALTDRVLFEGKKAIGVITDDGRIFKAKEIILSAGTYGSAAILLRSGIGPKDELDKNKIPVVAELPVGKKLYDHPFYYNAYALDPQKVGRQTPVIGVKLWTKSSYAKEGELDLHITATHLFPHDQSPTKVGFVLAVALTNPKSSGSLKLSSRNPKDAPVIDLNFLAEEEDRKRLLEGIKLARKIAKAQPLKDIFVQELNPGAKAVSDEDIIQSAKATLDTYHHPFSTVPMGEENDKNAVVDFSGKVYKTKGLRVVDASIFPDAVSAAPNPTIIMMAEKIADDIKKEKQYN</sequence>
<dbReference type="PANTHER" id="PTHR11552">
    <property type="entry name" value="GLUCOSE-METHANOL-CHOLINE GMC OXIDOREDUCTASE"/>
    <property type="match status" value="1"/>
</dbReference>
<keyword evidence="3 6" id="KW-0285">Flavoprotein</keyword>
<dbReference type="SUPFAM" id="SSF51905">
    <property type="entry name" value="FAD/NAD(P)-binding domain"/>
    <property type="match status" value="1"/>
</dbReference>
<evidence type="ECO:0000256" key="6">
    <source>
        <dbReference type="RuleBase" id="RU003968"/>
    </source>
</evidence>
<dbReference type="GO" id="GO:0019285">
    <property type="term" value="P:glycine betaine biosynthetic process from choline"/>
    <property type="evidence" value="ECO:0007669"/>
    <property type="project" value="TreeGrafter"/>
</dbReference>
<evidence type="ECO:0000313" key="9">
    <source>
        <dbReference type="Proteomes" id="UP000036261"/>
    </source>
</evidence>
<evidence type="ECO:0000256" key="5">
    <source>
        <dbReference type="PIRSR" id="PIRSR000137-2"/>
    </source>
</evidence>
<evidence type="ECO:0000259" key="7">
    <source>
        <dbReference type="PROSITE" id="PS00623"/>
    </source>
</evidence>
<accession>A0A0J7IFP2</accession>
<dbReference type="GO" id="GO:0008812">
    <property type="term" value="F:choline dehydrogenase activity"/>
    <property type="evidence" value="ECO:0007669"/>
    <property type="project" value="TreeGrafter"/>
</dbReference>
<dbReference type="AlphaFoldDB" id="A0A0J7IFP2"/>
<dbReference type="InterPro" id="IPR036188">
    <property type="entry name" value="FAD/NAD-bd_sf"/>
</dbReference>
<gene>
    <name evidence="8" type="ORF">ACM46_13320</name>
</gene>
<dbReference type="PIRSF" id="PIRSF000137">
    <property type="entry name" value="Alcohol_oxidase"/>
    <property type="match status" value="1"/>
</dbReference>
<dbReference type="Gene3D" id="3.50.50.60">
    <property type="entry name" value="FAD/NAD(P)-binding domain"/>
    <property type="match status" value="1"/>
</dbReference>
<dbReference type="Pfam" id="PF05199">
    <property type="entry name" value="GMC_oxred_C"/>
    <property type="match status" value="1"/>
</dbReference>
<dbReference type="InterPro" id="IPR000172">
    <property type="entry name" value="GMC_OxRdtase_N"/>
</dbReference>
<feature type="domain" description="Glucose-methanol-choline oxidoreductase N-terminal" evidence="7">
    <location>
        <begin position="87"/>
        <end position="110"/>
    </location>
</feature>
<evidence type="ECO:0000256" key="4">
    <source>
        <dbReference type="ARBA" id="ARBA00022827"/>
    </source>
</evidence>
<comment type="caution">
    <text evidence="8">The sequence shown here is derived from an EMBL/GenBank/DDBJ whole genome shotgun (WGS) entry which is preliminary data.</text>
</comment>
<comment type="similarity">
    <text evidence="2 6">Belongs to the GMC oxidoreductase family.</text>
</comment>
<feature type="binding site" evidence="5">
    <location>
        <position position="89"/>
    </location>
    <ligand>
        <name>FAD</name>
        <dbReference type="ChEBI" id="CHEBI:57692"/>
    </ligand>
</feature>
<keyword evidence="4 5" id="KW-0274">FAD</keyword>
<dbReference type="Gene3D" id="3.30.410.40">
    <property type="match status" value="1"/>
</dbReference>
<feature type="binding site" evidence="5">
    <location>
        <begin position="97"/>
        <end position="100"/>
    </location>
    <ligand>
        <name>FAD</name>
        <dbReference type="ChEBI" id="CHEBI:57692"/>
    </ligand>
</feature>
<organism evidence="8 9">
    <name type="scientific">Chryseobacterium angstadtii</name>
    <dbReference type="NCBI Taxonomy" id="558151"/>
    <lineage>
        <taxon>Bacteria</taxon>
        <taxon>Pseudomonadati</taxon>
        <taxon>Bacteroidota</taxon>
        <taxon>Flavobacteriia</taxon>
        <taxon>Flavobacteriales</taxon>
        <taxon>Weeksellaceae</taxon>
        <taxon>Chryseobacterium group</taxon>
        <taxon>Chryseobacterium</taxon>
    </lineage>
</organism>
<dbReference type="InterPro" id="IPR007867">
    <property type="entry name" value="GMC_OxRtase_C"/>
</dbReference>
<evidence type="ECO:0000313" key="8">
    <source>
        <dbReference type="EMBL" id="KMQ65253.1"/>
    </source>
</evidence>
<dbReference type="SUPFAM" id="SSF54373">
    <property type="entry name" value="FAD-linked reductases, C-terminal domain"/>
    <property type="match status" value="1"/>
</dbReference>
<keyword evidence="9" id="KW-1185">Reference proteome</keyword>
<dbReference type="PATRIC" id="fig|558151.6.peg.2811"/>
<name>A0A0J7IFP2_9FLAO</name>
<dbReference type="EMBL" id="LFND01000003">
    <property type="protein sequence ID" value="KMQ65253.1"/>
    <property type="molecule type" value="Genomic_DNA"/>
</dbReference>
<dbReference type="InterPro" id="IPR012132">
    <property type="entry name" value="GMC_OxRdtase"/>
</dbReference>
<feature type="binding site" evidence="5">
    <location>
        <position position="445"/>
    </location>
    <ligand>
        <name>substrate</name>
    </ligand>
</feature>
<evidence type="ECO:0000256" key="3">
    <source>
        <dbReference type="ARBA" id="ARBA00022630"/>
    </source>
</evidence>